<protein>
    <submittedName>
        <fullName evidence="1">Uncharacterized protein</fullName>
    </submittedName>
</protein>
<accession>A0ACC3NYY8</accession>
<organism evidence="1 2">
    <name type="scientific">Vermiconidia calcicola</name>
    <dbReference type="NCBI Taxonomy" id="1690605"/>
    <lineage>
        <taxon>Eukaryota</taxon>
        <taxon>Fungi</taxon>
        <taxon>Dikarya</taxon>
        <taxon>Ascomycota</taxon>
        <taxon>Pezizomycotina</taxon>
        <taxon>Dothideomycetes</taxon>
        <taxon>Dothideomycetidae</taxon>
        <taxon>Mycosphaerellales</taxon>
        <taxon>Extremaceae</taxon>
        <taxon>Vermiconidia</taxon>
    </lineage>
</organism>
<reference evidence="1" key="1">
    <citation type="submission" date="2023-07" db="EMBL/GenBank/DDBJ databases">
        <title>Black Yeasts Isolated from many extreme environments.</title>
        <authorList>
            <person name="Coleine C."/>
            <person name="Stajich J.E."/>
            <person name="Selbmann L."/>
        </authorList>
    </citation>
    <scope>NUCLEOTIDE SEQUENCE</scope>
    <source>
        <strain evidence="1">CCFEE 5714</strain>
    </source>
</reference>
<proteinExistence type="predicted"/>
<comment type="caution">
    <text evidence="1">The sequence shown here is derived from an EMBL/GenBank/DDBJ whole genome shotgun (WGS) entry which is preliminary data.</text>
</comment>
<name>A0ACC3NYY8_9PEZI</name>
<evidence type="ECO:0000313" key="1">
    <source>
        <dbReference type="EMBL" id="KAK3725525.1"/>
    </source>
</evidence>
<dbReference type="EMBL" id="JAUTXU010000002">
    <property type="protein sequence ID" value="KAK3725525.1"/>
    <property type="molecule type" value="Genomic_DNA"/>
</dbReference>
<dbReference type="Proteomes" id="UP001281147">
    <property type="component" value="Unassembled WGS sequence"/>
</dbReference>
<gene>
    <name evidence="1" type="ORF">LTR37_000495</name>
</gene>
<evidence type="ECO:0000313" key="2">
    <source>
        <dbReference type="Proteomes" id="UP001281147"/>
    </source>
</evidence>
<keyword evidence="2" id="KW-1185">Reference proteome</keyword>
<sequence>MDFASLMSSQIASSKPTTDSNAGKKYLKRSEVEAQRQANYIREQEEVEKARQERLEKKRKRDDEEAQRNQAREEKKRRLADESRKIAEEEAEAEERARRKRLGLPELVKEAEDTSLKDGEEDVDEETLLERLRDLNEPRILFGETHPQRLRRYRKLTALALAPKLSTGPIPTTLELVEEKDMKVPSTLPPDSDSEGRKHLLRQIGSYFTMLLSEWQIALAKRPKEVKESFTGKQALNAHLTAISNLTPLFRKLESPTPSTLPPTLLAAILEIVHLAQLRRYVHANDAYLRLSIGKAAWPIGVTMVGIHERSAREKLHETEAGKEAHIMTDEVTRKLLQGIKRCLSFAQVRWPPEDVGQIMG</sequence>